<organism evidence="2 3">
    <name type="scientific">Terrimicrobium sacchariphilum</name>
    <dbReference type="NCBI Taxonomy" id="690879"/>
    <lineage>
        <taxon>Bacteria</taxon>
        <taxon>Pseudomonadati</taxon>
        <taxon>Verrucomicrobiota</taxon>
        <taxon>Terrimicrobiia</taxon>
        <taxon>Terrimicrobiales</taxon>
        <taxon>Terrimicrobiaceae</taxon>
        <taxon>Terrimicrobium</taxon>
    </lineage>
</organism>
<dbReference type="OrthoDB" id="7443339at2"/>
<sequence length="304" mass="32110">MKKAAANSLLAIGLFATVLAITGSVQASDPIEILFVGNSFTHGHSAPAQYYNRDKVTDANGTGFGGVAGLFKQLTLQAGLNYNVTLEVEGGRTLRWHCENKAAIIGRPVWDVVVLQELSTTPLPANRGGNPSQYAQSVAKLQSLIRANNPAASIYLYETWASPASVIKQGYTNSGGLQAMQNDLQAATYDVYHDLGVTGVARVGDAFLKAVDQGLADPDPSNGVEPGKINFWGEDARHAGAYGSYLSAVVIFAKITGVDPRSLDVGEGSAAQGLGLDVSMARELNRIAFEMTTLAEPARQSLPN</sequence>
<proteinExistence type="predicted"/>
<evidence type="ECO:0008006" key="4">
    <source>
        <dbReference type="Google" id="ProtNLM"/>
    </source>
</evidence>
<dbReference type="RefSeq" id="WP_075081278.1">
    <property type="nucleotide sequence ID" value="NZ_BDCO01000003.1"/>
</dbReference>
<feature type="chain" id="PRO_5007524820" description="PEP-CTERM sorting domain-containing protein" evidence="1">
    <location>
        <begin position="28"/>
        <end position="304"/>
    </location>
</feature>
<keyword evidence="3" id="KW-1185">Reference proteome</keyword>
<reference evidence="3" key="1">
    <citation type="journal article" date="2017" name="Genome Announc.">
        <title>Draft Genome Sequence of Terrimicrobium sacchariphilum NM-5T, a Facultative Anaerobic Soil Bacterium of the Class Spartobacteria.</title>
        <authorList>
            <person name="Qiu Y.L."/>
            <person name="Tourlousse D.M."/>
            <person name="Matsuura N."/>
            <person name="Ohashi A."/>
            <person name="Sekiguchi Y."/>
        </authorList>
    </citation>
    <scope>NUCLEOTIDE SEQUENCE [LARGE SCALE GENOMIC DNA]</scope>
    <source>
        <strain evidence="3">NM-5</strain>
    </source>
</reference>
<gene>
    <name evidence="2" type="ORF">TSACC_3540</name>
</gene>
<dbReference type="SUPFAM" id="SSF52266">
    <property type="entry name" value="SGNH hydrolase"/>
    <property type="match status" value="1"/>
</dbReference>
<feature type="signal peptide" evidence="1">
    <location>
        <begin position="1"/>
        <end position="27"/>
    </location>
</feature>
<evidence type="ECO:0000256" key="1">
    <source>
        <dbReference type="SAM" id="SignalP"/>
    </source>
</evidence>
<dbReference type="GO" id="GO:0016788">
    <property type="term" value="F:hydrolase activity, acting on ester bonds"/>
    <property type="evidence" value="ECO:0007669"/>
    <property type="project" value="UniProtKB-ARBA"/>
</dbReference>
<protein>
    <recommendedName>
        <fullName evidence="4">PEP-CTERM sorting domain-containing protein</fullName>
    </recommendedName>
</protein>
<comment type="caution">
    <text evidence="2">The sequence shown here is derived from an EMBL/GenBank/DDBJ whole genome shotgun (WGS) entry which is preliminary data.</text>
</comment>
<name>A0A146GFR3_TERSA</name>
<dbReference type="AlphaFoldDB" id="A0A146GFR3"/>
<dbReference type="Proteomes" id="UP000076023">
    <property type="component" value="Unassembled WGS sequence"/>
</dbReference>
<dbReference type="Gene3D" id="3.40.50.1110">
    <property type="entry name" value="SGNH hydrolase"/>
    <property type="match status" value="1"/>
</dbReference>
<accession>A0A146GFR3</accession>
<dbReference type="InterPro" id="IPR036514">
    <property type="entry name" value="SGNH_hydro_sf"/>
</dbReference>
<keyword evidence="1" id="KW-0732">Signal</keyword>
<dbReference type="InParanoid" id="A0A146GFR3"/>
<evidence type="ECO:0000313" key="3">
    <source>
        <dbReference type="Proteomes" id="UP000076023"/>
    </source>
</evidence>
<dbReference type="STRING" id="690879.TSACC_3540"/>
<dbReference type="EMBL" id="BDCO01000003">
    <property type="protein sequence ID" value="GAT35474.1"/>
    <property type="molecule type" value="Genomic_DNA"/>
</dbReference>
<evidence type="ECO:0000313" key="2">
    <source>
        <dbReference type="EMBL" id="GAT35474.1"/>
    </source>
</evidence>